<evidence type="ECO:0000256" key="5">
    <source>
        <dbReference type="ARBA" id="ARBA00023136"/>
    </source>
</evidence>
<proteinExistence type="predicted"/>
<keyword evidence="7" id="KW-0325">Glycoprotein</keyword>
<evidence type="ECO:0000256" key="7">
    <source>
        <dbReference type="ARBA" id="ARBA00023180"/>
    </source>
</evidence>
<dbReference type="Proteomes" id="UP000593573">
    <property type="component" value="Unassembled WGS sequence"/>
</dbReference>
<reference evidence="8 9" key="1">
    <citation type="journal article" date="2019" name="Genome Biol. Evol.">
        <title>Insights into the evolution of the New World diploid cottons (Gossypium, subgenus Houzingenia) based on genome sequencing.</title>
        <authorList>
            <person name="Grover C.E."/>
            <person name="Arick M.A. 2nd"/>
            <person name="Thrash A."/>
            <person name="Conover J.L."/>
            <person name="Sanders W.S."/>
            <person name="Peterson D.G."/>
            <person name="Frelichowski J.E."/>
            <person name="Scheffler J.A."/>
            <person name="Scheffler B.E."/>
            <person name="Wendel J.F."/>
        </authorList>
    </citation>
    <scope>NUCLEOTIDE SEQUENCE [LARGE SCALE GENOMIC DNA]</scope>
    <source>
        <strain evidence="8">57</strain>
        <tissue evidence="8">Leaf</tissue>
    </source>
</reference>
<evidence type="ECO:0000256" key="1">
    <source>
        <dbReference type="ARBA" id="ARBA00004479"/>
    </source>
</evidence>
<dbReference type="SUPFAM" id="SSF52058">
    <property type="entry name" value="L domain-like"/>
    <property type="match status" value="1"/>
</dbReference>
<name>A0A7J8TSX0_9ROSI</name>
<evidence type="ECO:0000256" key="2">
    <source>
        <dbReference type="ARBA" id="ARBA00022692"/>
    </source>
</evidence>
<gene>
    <name evidence="8" type="ORF">Goklo_025779</name>
</gene>
<dbReference type="InterPro" id="IPR032675">
    <property type="entry name" value="LRR_dom_sf"/>
</dbReference>
<dbReference type="AlphaFoldDB" id="A0A7J8TSX0"/>
<comment type="caution">
    <text evidence="8">The sequence shown here is derived from an EMBL/GenBank/DDBJ whole genome shotgun (WGS) entry which is preliminary data.</text>
</comment>
<evidence type="ECO:0000256" key="6">
    <source>
        <dbReference type="ARBA" id="ARBA00023170"/>
    </source>
</evidence>
<keyword evidence="4" id="KW-1133">Transmembrane helix</keyword>
<evidence type="ECO:0000313" key="8">
    <source>
        <dbReference type="EMBL" id="MBA0641205.1"/>
    </source>
</evidence>
<dbReference type="OrthoDB" id="996665at2759"/>
<evidence type="ECO:0000313" key="9">
    <source>
        <dbReference type="Proteomes" id="UP000593573"/>
    </source>
</evidence>
<dbReference type="PANTHER" id="PTHR48061">
    <property type="entry name" value="LEUCINE-RICH REPEAT RECEPTOR PROTEIN KINASE EMS1-LIKE-RELATED"/>
    <property type="match status" value="1"/>
</dbReference>
<keyword evidence="3" id="KW-0732">Signal</keyword>
<comment type="subcellular location">
    <subcellularLocation>
        <location evidence="1">Membrane</location>
        <topology evidence="1">Single-pass type I membrane protein</topology>
    </subcellularLocation>
</comment>
<organism evidence="8 9">
    <name type="scientific">Gossypium klotzschianum</name>
    <dbReference type="NCBI Taxonomy" id="34286"/>
    <lineage>
        <taxon>Eukaryota</taxon>
        <taxon>Viridiplantae</taxon>
        <taxon>Streptophyta</taxon>
        <taxon>Embryophyta</taxon>
        <taxon>Tracheophyta</taxon>
        <taxon>Spermatophyta</taxon>
        <taxon>Magnoliopsida</taxon>
        <taxon>eudicotyledons</taxon>
        <taxon>Gunneridae</taxon>
        <taxon>Pentapetalae</taxon>
        <taxon>rosids</taxon>
        <taxon>malvids</taxon>
        <taxon>Malvales</taxon>
        <taxon>Malvaceae</taxon>
        <taxon>Malvoideae</taxon>
        <taxon>Gossypium</taxon>
    </lineage>
</organism>
<dbReference type="Gene3D" id="3.80.10.10">
    <property type="entry name" value="Ribonuclease Inhibitor"/>
    <property type="match status" value="1"/>
</dbReference>
<accession>A0A7J8TSX0</accession>
<keyword evidence="9" id="KW-1185">Reference proteome</keyword>
<dbReference type="EMBL" id="JABFAB010000002">
    <property type="protein sequence ID" value="MBA0641205.1"/>
    <property type="molecule type" value="Genomic_DNA"/>
</dbReference>
<dbReference type="PANTHER" id="PTHR48061:SF2">
    <property type="entry name" value="RECEPTOR LIKE PROTEIN 30-LIKE"/>
    <property type="match status" value="1"/>
</dbReference>
<keyword evidence="5" id="KW-0472">Membrane</keyword>
<protein>
    <submittedName>
        <fullName evidence="8">Uncharacterized protein</fullName>
    </submittedName>
</protein>
<evidence type="ECO:0000256" key="3">
    <source>
        <dbReference type="ARBA" id="ARBA00022729"/>
    </source>
</evidence>
<evidence type="ECO:0000256" key="4">
    <source>
        <dbReference type="ARBA" id="ARBA00022989"/>
    </source>
</evidence>
<keyword evidence="2" id="KW-0812">Transmembrane</keyword>
<dbReference type="InterPro" id="IPR046956">
    <property type="entry name" value="RLP23-like"/>
</dbReference>
<sequence length="133" mass="15039">MEGPLPQSLLNCKELEVLDVALKPKLFPMLRIMDISHNEFIGSLPTRFFKNLKAMLSVGRNELREVQYVGQKDFYSQWDDVVRRLVQNMTTLRDVMFSGVDMSHVAPLTLANLSSSLVSLHLETCYLGEAHGG</sequence>
<keyword evidence="6" id="KW-0675">Receptor</keyword>
<dbReference type="GO" id="GO:0016020">
    <property type="term" value="C:membrane"/>
    <property type="evidence" value="ECO:0007669"/>
    <property type="project" value="UniProtKB-SubCell"/>
</dbReference>